<dbReference type="EMBL" id="BOOK01000004">
    <property type="protein sequence ID" value="GIH98791.1"/>
    <property type="molecule type" value="Genomic_DNA"/>
</dbReference>
<evidence type="ECO:0000313" key="4">
    <source>
        <dbReference type="EMBL" id="GIH98791.1"/>
    </source>
</evidence>
<evidence type="ECO:0000313" key="5">
    <source>
        <dbReference type="Proteomes" id="UP000634476"/>
    </source>
</evidence>
<comment type="similarity">
    <text evidence="1 2">Belongs to the short-chain dehydrogenases/reductases (SDR) family.</text>
</comment>
<comment type="caution">
    <text evidence="4">The sequence shown here is derived from an EMBL/GenBank/DDBJ whole genome shotgun (WGS) entry which is preliminary data.</text>
</comment>
<dbReference type="PANTHER" id="PTHR42879:SF2">
    <property type="entry name" value="3-OXOACYL-[ACYL-CARRIER-PROTEIN] REDUCTASE FABG"/>
    <property type="match status" value="1"/>
</dbReference>
<dbReference type="AlphaFoldDB" id="A0A8J3WTC1"/>
<reference evidence="4" key="1">
    <citation type="submission" date="2021-01" db="EMBL/GenBank/DDBJ databases">
        <title>Whole genome shotgun sequence of Planobispora takensis NBRC 109077.</title>
        <authorList>
            <person name="Komaki H."/>
            <person name="Tamura T."/>
        </authorList>
    </citation>
    <scope>NUCLEOTIDE SEQUENCE</scope>
    <source>
        <strain evidence="4">NBRC 109077</strain>
    </source>
</reference>
<dbReference type="InterPro" id="IPR050259">
    <property type="entry name" value="SDR"/>
</dbReference>
<dbReference type="SUPFAM" id="SSF51735">
    <property type="entry name" value="NAD(P)-binding Rossmann-fold domains"/>
    <property type="match status" value="1"/>
</dbReference>
<keyword evidence="5" id="KW-1185">Reference proteome</keyword>
<dbReference type="PROSITE" id="PS00061">
    <property type="entry name" value="ADH_SHORT"/>
    <property type="match status" value="1"/>
</dbReference>
<dbReference type="Pfam" id="PF00106">
    <property type="entry name" value="adh_short"/>
    <property type="match status" value="1"/>
</dbReference>
<dbReference type="PRINTS" id="PR00081">
    <property type="entry name" value="GDHRDH"/>
</dbReference>
<gene>
    <name evidence="4" type="ORF">Pta02_08000</name>
</gene>
<evidence type="ECO:0000256" key="2">
    <source>
        <dbReference type="RuleBase" id="RU000363"/>
    </source>
</evidence>
<proteinExistence type="inferred from homology"/>
<protein>
    <recommendedName>
        <fullName evidence="6">2-hydroxycyclohexanecarboxyl-CoA dehydrogenase</fullName>
    </recommendedName>
</protein>
<dbReference type="PANTHER" id="PTHR42879">
    <property type="entry name" value="3-OXOACYL-(ACYL-CARRIER-PROTEIN) REDUCTASE"/>
    <property type="match status" value="1"/>
</dbReference>
<dbReference type="Gene3D" id="3.40.50.720">
    <property type="entry name" value="NAD(P)-binding Rossmann-like Domain"/>
    <property type="match status" value="1"/>
</dbReference>
<dbReference type="InterPro" id="IPR036291">
    <property type="entry name" value="NAD(P)-bd_dom_sf"/>
</dbReference>
<sequence>MMDGLRLDGRTAVVTGGAGAIGTAVCRDLASLGARVVVADVDEPAAAATAAALNAARPAPEAGAGAAVGGGDRPGTRPKGGPADGAGPGDGPGDGAGTRPGDGARVTHLAVDLADPASIEEFCGRVGPVDILVHNAGISIVEPFVTSDPAGWDLMWRVNLRAPMLLTKLLLPGMTERGWGRLVFVSSDGARAGSGGEGAYAATKAGLFGLAKTLAREAARANVTSNVVCPGPTDTPMLRRIDAEKPGLVDKIARGIPLRRLGTPQDVAGLVAYLCTDRAAYVTGQTLSVSGGVTMQ</sequence>
<dbReference type="InterPro" id="IPR020904">
    <property type="entry name" value="Sc_DH/Rdtase_CS"/>
</dbReference>
<name>A0A8J3WTC1_9ACTN</name>
<dbReference type="PRINTS" id="PR00080">
    <property type="entry name" value="SDRFAMILY"/>
</dbReference>
<evidence type="ECO:0000256" key="3">
    <source>
        <dbReference type="SAM" id="MobiDB-lite"/>
    </source>
</evidence>
<evidence type="ECO:0000256" key="1">
    <source>
        <dbReference type="ARBA" id="ARBA00006484"/>
    </source>
</evidence>
<feature type="compositionally biased region" description="Gly residues" evidence="3">
    <location>
        <begin position="82"/>
        <end position="100"/>
    </location>
</feature>
<accession>A0A8J3WTC1</accession>
<dbReference type="Pfam" id="PF13561">
    <property type="entry name" value="adh_short_C2"/>
    <property type="match status" value="1"/>
</dbReference>
<dbReference type="GO" id="GO:0032787">
    <property type="term" value="P:monocarboxylic acid metabolic process"/>
    <property type="evidence" value="ECO:0007669"/>
    <property type="project" value="UniProtKB-ARBA"/>
</dbReference>
<dbReference type="Proteomes" id="UP000634476">
    <property type="component" value="Unassembled WGS sequence"/>
</dbReference>
<dbReference type="InterPro" id="IPR002347">
    <property type="entry name" value="SDR_fam"/>
</dbReference>
<dbReference type="CDD" id="cd05233">
    <property type="entry name" value="SDR_c"/>
    <property type="match status" value="1"/>
</dbReference>
<feature type="region of interest" description="Disordered" evidence="3">
    <location>
        <begin position="59"/>
        <end position="103"/>
    </location>
</feature>
<evidence type="ECO:0008006" key="6">
    <source>
        <dbReference type="Google" id="ProtNLM"/>
    </source>
</evidence>
<organism evidence="4 5">
    <name type="scientific">Planobispora takensis</name>
    <dbReference type="NCBI Taxonomy" id="1367882"/>
    <lineage>
        <taxon>Bacteria</taxon>
        <taxon>Bacillati</taxon>
        <taxon>Actinomycetota</taxon>
        <taxon>Actinomycetes</taxon>
        <taxon>Streptosporangiales</taxon>
        <taxon>Streptosporangiaceae</taxon>
        <taxon>Planobispora</taxon>
    </lineage>
</organism>